<keyword evidence="1" id="KW-0812">Transmembrane</keyword>
<evidence type="ECO:0000313" key="3">
    <source>
        <dbReference type="EMBL" id="MCF6139278.1"/>
    </source>
</evidence>
<organism evidence="3 4">
    <name type="scientific">Pseudalkalibacillus berkeleyi</name>
    <dbReference type="NCBI Taxonomy" id="1069813"/>
    <lineage>
        <taxon>Bacteria</taxon>
        <taxon>Bacillati</taxon>
        <taxon>Bacillota</taxon>
        <taxon>Bacilli</taxon>
        <taxon>Bacillales</taxon>
        <taxon>Fictibacillaceae</taxon>
        <taxon>Pseudalkalibacillus</taxon>
    </lineage>
</organism>
<dbReference type="InterPro" id="IPR012495">
    <property type="entry name" value="TadE-like_dom"/>
</dbReference>
<gene>
    <name evidence="3" type="ORF">L2716_16195</name>
</gene>
<evidence type="ECO:0000313" key="4">
    <source>
        <dbReference type="Proteomes" id="UP001649381"/>
    </source>
</evidence>
<sequence>MIKSERGQSLVEMALALPVLLIILMGIFDVGRIMYTYMHLELATQETVRLGGLGRDDAAITEFARDYVHIGDPDLLEVSITPGDTTRKSGDYIRVSLQYPVEYVTPFISNILPSPVLLKTDSTIRVE</sequence>
<dbReference type="RefSeq" id="WP_236338042.1">
    <property type="nucleotide sequence ID" value="NZ_JAKIJS010000002.1"/>
</dbReference>
<comment type="caution">
    <text evidence="3">The sequence shown here is derived from an EMBL/GenBank/DDBJ whole genome shotgun (WGS) entry which is preliminary data.</text>
</comment>
<protein>
    <submittedName>
        <fullName evidence="3">Pilus assembly protein</fullName>
    </submittedName>
</protein>
<keyword evidence="4" id="KW-1185">Reference proteome</keyword>
<keyword evidence="1" id="KW-0472">Membrane</keyword>
<evidence type="ECO:0000256" key="1">
    <source>
        <dbReference type="SAM" id="Phobius"/>
    </source>
</evidence>
<name>A0ABS9H5X8_9BACL</name>
<dbReference type="Proteomes" id="UP001649381">
    <property type="component" value="Unassembled WGS sequence"/>
</dbReference>
<accession>A0ABS9H5X8</accession>
<dbReference type="Pfam" id="PF07811">
    <property type="entry name" value="TadE"/>
    <property type="match status" value="1"/>
</dbReference>
<feature type="domain" description="TadE-like" evidence="2">
    <location>
        <begin position="7"/>
        <end position="49"/>
    </location>
</feature>
<reference evidence="3 4" key="1">
    <citation type="submission" date="2022-01" db="EMBL/GenBank/DDBJ databases">
        <title>Alkalihalobacillus sp. EGI L200015, a novel bacterium isolated from a salt lake sediment.</title>
        <authorList>
            <person name="Gao L."/>
            <person name="Fang B.-Z."/>
            <person name="Li W.-J."/>
        </authorList>
    </citation>
    <scope>NUCLEOTIDE SEQUENCE [LARGE SCALE GENOMIC DNA]</scope>
    <source>
        <strain evidence="3 4">KCTC 12718</strain>
    </source>
</reference>
<proteinExistence type="predicted"/>
<dbReference type="EMBL" id="JAKIJS010000002">
    <property type="protein sequence ID" value="MCF6139278.1"/>
    <property type="molecule type" value="Genomic_DNA"/>
</dbReference>
<feature type="transmembrane region" description="Helical" evidence="1">
    <location>
        <begin position="15"/>
        <end position="35"/>
    </location>
</feature>
<evidence type="ECO:0000259" key="2">
    <source>
        <dbReference type="Pfam" id="PF07811"/>
    </source>
</evidence>
<keyword evidence="1" id="KW-1133">Transmembrane helix</keyword>